<keyword evidence="1" id="KW-0597">Phosphoprotein</keyword>
<dbReference type="GO" id="GO:0008757">
    <property type="term" value="F:S-adenosylmethionine-dependent methyltransferase activity"/>
    <property type="evidence" value="ECO:0007669"/>
    <property type="project" value="InterPro"/>
</dbReference>
<accession>A0AAE0K5Z1</accession>
<organism evidence="5 6">
    <name type="scientific">Podospora didyma</name>
    <dbReference type="NCBI Taxonomy" id="330526"/>
    <lineage>
        <taxon>Eukaryota</taxon>
        <taxon>Fungi</taxon>
        <taxon>Dikarya</taxon>
        <taxon>Ascomycota</taxon>
        <taxon>Pezizomycotina</taxon>
        <taxon>Sordariomycetes</taxon>
        <taxon>Sordariomycetidae</taxon>
        <taxon>Sordariales</taxon>
        <taxon>Podosporaceae</taxon>
        <taxon>Podospora</taxon>
    </lineage>
</organism>
<comment type="caution">
    <text evidence="5">The sequence shown here is derived from an EMBL/GenBank/DDBJ whole genome shotgun (WGS) entry which is preliminary data.</text>
</comment>
<dbReference type="PANTHER" id="PTHR32183:SF6">
    <property type="entry name" value="CYSTEINE SULFINATE DESULFINASE_CYSTEINE DESULFURASE AND RELATED ENZYMES"/>
    <property type="match status" value="1"/>
</dbReference>
<keyword evidence="6" id="KW-1185">Reference proteome</keyword>
<keyword evidence="4" id="KW-0949">S-adenosyl-L-methionine</keyword>
<reference evidence="5" key="1">
    <citation type="journal article" date="2023" name="Mol. Phylogenet. Evol.">
        <title>Genome-scale phylogeny and comparative genomics of the fungal order Sordariales.</title>
        <authorList>
            <person name="Hensen N."/>
            <person name="Bonometti L."/>
            <person name="Westerberg I."/>
            <person name="Brannstrom I.O."/>
            <person name="Guillou S."/>
            <person name="Cros-Aarteil S."/>
            <person name="Calhoun S."/>
            <person name="Haridas S."/>
            <person name="Kuo A."/>
            <person name="Mondo S."/>
            <person name="Pangilinan J."/>
            <person name="Riley R."/>
            <person name="LaButti K."/>
            <person name="Andreopoulos B."/>
            <person name="Lipzen A."/>
            <person name="Chen C."/>
            <person name="Yan M."/>
            <person name="Daum C."/>
            <person name="Ng V."/>
            <person name="Clum A."/>
            <person name="Steindorff A."/>
            <person name="Ohm R.A."/>
            <person name="Martin F."/>
            <person name="Silar P."/>
            <person name="Natvig D.O."/>
            <person name="Lalanne C."/>
            <person name="Gautier V."/>
            <person name="Ament-Velasquez S.L."/>
            <person name="Kruys A."/>
            <person name="Hutchinson M.I."/>
            <person name="Powell A.J."/>
            <person name="Barry K."/>
            <person name="Miller A.N."/>
            <person name="Grigoriev I.V."/>
            <person name="Debuchy R."/>
            <person name="Gladieux P."/>
            <person name="Hiltunen Thoren M."/>
            <person name="Johannesson H."/>
        </authorList>
    </citation>
    <scope>NUCLEOTIDE SEQUENCE</scope>
    <source>
        <strain evidence="5">CBS 232.78</strain>
    </source>
</reference>
<evidence type="ECO:0000256" key="1">
    <source>
        <dbReference type="ARBA" id="ARBA00022553"/>
    </source>
</evidence>
<evidence type="ECO:0000313" key="6">
    <source>
        <dbReference type="Proteomes" id="UP001285441"/>
    </source>
</evidence>
<evidence type="ECO:0000256" key="3">
    <source>
        <dbReference type="ARBA" id="ARBA00022679"/>
    </source>
</evidence>
<dbReference type="InterPro" id="IPR008854">
    <property type="entry name" value="TPMT"/>
</dbReference>
<keyword evidence="3" id="KW-0808">Transferase</keyword>
<dbReference type="InterPro" id="IPR029063">
    <property type="entry name" value="SAM-dependent_MTases_sf"/>
</dbReference>
<evidence type="ECO:0000256" key="4">
    <source>
        <dbReference type="ARBA" id="ARBA00022691"/>
    </source>
</evidence>
<evidence type="ECO:0000256" key="2">
    <source>
        <dbReference type="ARBA" id="ARBA00022603"/>
    </source>
</evidence>
<name>A0AAE0K5Z1_9PEZI</name>
<dbReference type="CDD" id="cd02440">
    <property type="entry name" value="AdoMet_MTases"/>
    <property type="match status" value="1"/>
</dbReference>
<dbReference type="EMBL" id="JAULSW010000009">
    <property type="protein sequence ID" value="KAK3370262.1"/>
    <property type="molecule type" value="Genomic_DNA"/>
</dbReference>
<evidence type="ECO:0000313" key="5">
    <source>
        <dbReference type="EMBL" id="KAK3370262.1"/>
    </source>
</evidence>
<gene>
    <name evidence="5" type="ORF">B0H63DRAFT_312525</name>
</gene>
<sequence>MTTPPPPEIGRLQSKFLDKTFSAHPSAWDSLWRESYTPWDRGGPSLALQDLLLEQHELFFPQSSSNANDNNNKKKKTALVPGCGRGYDVLLLAAFGYDVTGLDCSATGIQEARENQQKVSGEEAYAPKFDGVSKGSVKWLEGNFFRDDFLGETATSPGGKFDLIYDYTFLVALPADQRPKWAKRMSELLQPGTGRLVCLEWPLHKPASTGGPPWGTSAEAYAAHLNHPGEEIAYDESGAVVQPLPSSSSSAASALKQLVRLKPKRTHKAGYDEEGNVIDFISVWALQ</sequence>
<dbReference type="AlphaFoldDB" id="A0AAE0K5Z1"/>
<protein>
    <submittedName>
        <fullName evidence="5">S-adenosyl-L-methionine-dependent methyltransferase</fullName>
    </submittedName>
</protein>
<dbReference type="Gene3D" id="3.40.50.150">
    <property type="entry name" value="Vaccinia Virus protein VP39"/>
    <property type="match status" value="1"/>
</dbReference>
<dbReference type="PANTHER" id="PTHR32183">
    <property type="match status" value="1"/>
</dbReference>
<dbReference type="GO" id="GO:0032259">
    <property type="term" value="P:methylation"/>
    <property type="evidence" value="ECO:0007669"/>
    <property type="project" value="UniProtKB-KW"/>
</dbReference>
<dbReference type="Proteomes" id="UP001285441">
    <property type="component" value="Unassembled WGS sequence"/>
</dbReference>
<dbReference type="PROSITE" id="PS51585">
    <property type="entry name" value="SAM_MT_TPMT"/>
    <property type="match status" value="1"/>
</dbReference>
<dbReference type="Pfam" id="PF05724">
    <property type="entry name" value="TPMT"/>
    <property type="match status" value="1"/>
</dbReference>
<dbReference type="SUPFAM" id="SSF53335">
    <property type="entry name" value="S-adenosyl-L-methionine-dependent methyltransferases"/>
    <property type="match status" value="1"/>
</dbReference>
<reference evidence="5" key="2">
    <citation type="submission" date="2023-06" db="EMBL/GenBank/DDBJ databases">
        <authorList>
            <consortium name="Lawrence Berkeley National Laboratory"/>
            <person name="Haridas S."/>
            <person name="Hensen N."/>
            <person name="Bonometti L."/>
            <person name="Westerberg I."/>
            <person name="Brannstrom I.O."/>
            <person name="Guillou S."/>
            <person name="Cros-Aarteil S."/>
            <person name="Calhoun S."/>
            <person name="Kuo A."/>
            <person name="Mondo S."/>
            <person name="Pangilinan J."/>
            <person name="Riley R."/>
            <person name="LaButti K."/>
            <person name="Andreopoulos B."/>
            <person name="Lipzen A."/>
            <person name="Chen C."/>
            <person name="Yanf M."/>
            <person name="Daum C."/>
            <person name="Ng V."/>
            <person name="Clum A."/>
            <person name="Steindorff A."/>
            <person name="Ohm R."/>
            <person name="Martin F."/>
            <person name="Silar P."/>
            <person name="Natvig D."/>
            <person name="Lalanne C."/>
            <person name="Gautier V."/>
            <person name="Ament-velasquez S.L."/>
            <person name="Kruys A."/>
            <person name="Hutchinson M.I."/>
            <person name="Powell A.J."/>
            <person name="Barry K."/>
            <person name="Miller A.N."/>
            <person name="Grigoriev I.V."/>
            <person name="Debuchy R."/>
            <person name="Gladieux P."/>
            <person name="Thoren M.H."/>
            <person name="Johannesson H."/>
        </authorList>
    </citation>
    <scope>NUCLEOTIDE SEQUENCE</scope>
    <source>
        <strain evidence="5">CBS 232.78</strain>
    </source>
</reference>
<keyword evidence="2 5" id="KW-0489">Methyltransferase</keyword>
<proteinExistence type="predicted"/>